<evidence type="ECO:0000313" key="3">
    <source>
        <dbReference type="EMBL" id="MVM34322.1"/>
    </source>
</evidence>
<accession>A0A7K1SKJ0</accession>
<dbReference type="SUPFAM" id="SSF52266">
    <property type="entry name" value="SGNH hydrolase"/>
    <property type="match status" value="1"/>
</dbReference>
<dbReference type="PROSITE" id="PS01098">
    <property type="entry name" value="LIPASE_GDSL_SER"/>
    <property type="match status" value="1"/>
</dbReference>
<dbReference type="GO" id="GO:0004622">
    <property type="term" value="F:phosphatidylcholine lysophospholipase activity"/>
    <property type="evidence" value="ECO:0007669"/>
    <property type="project" value="TreeGrafter"/>
</dbReference>
<dbReference type="AlphaFoldDB" id="A0A7K1SKJ0"/>
<feature type="signal peptide" evidence="1">
    <location>
        <begin position="1"/>
        <end position="20"/>
    </location>
</feature>
<dbReference type="GO" id="GO:0006629">
    <property type="term" value="P:lipid metabolic process"/>
    <property type="evidence" value="ECO:0007669"/>
    <property type="project" value="InterPro"/>
</dbReference>
<name>A0A7K1SKJ0_9BACT</name>
<dbReference type="InterPro" id="IPR051532">
    <property type="entry name" value="Ester_Hydrolysis_Enzymes"/>
</dbReference>
<reference evidence="3 4" key="1">
    <citation type="submission" date="2019-12" db="EMBL/GenBank/DDBJ databases">
        <title>Spirosoma sp. HMF4905 genome sequencing and assembly.</title>
        <authorList>
            <person name="Kang H."/>
            <person name="Cha I."/>
            <person name="Kim H."/>
            <person name="Joh K."/>
        </authorList>
    </citation>
    <scope>NUCLEOTIDE SEQUENCE [LARGE SCALE GENOMIC DNA]</scope>
    <source>
        <strain evidence="3 4">HMF4905</strain>
    </source>
</reference>
<keyword evidence="4" id="KW-1185">Reference proteome</keyword>
<dbReference type="Gene3D" id="3.40.50.1110">
    <property type="entry name" value="SGNH hydrolase"/>
    <property type="match status" value="1"/>
</dbReference>
<dbReference type="InterPro" id="IPR036514">
    <property type="entry name" value="SGNH_hydro_sf"/>
</dbReference>
<dbReference type="RefSeq" id="WP_157589145.1">
    <property type="nucleotide sequence ID" value="NZ_WPIN01000015.1"/>
</dbReference>
<sequence length="221" mass="24572">MTTIYRSLLFLLTAGLLAMSAAKPTRVIFFGDSITQAGVNPGGYIDRLKKMMPADQFELIGAGIGGNKIYDLFLRMDDDVLAKQPDVVVIWVGVNDVWHKATSGTGTDPDKFTRFYDAVIKKLKAANIRVVLCTPAAIGEKTDMTNQQDGDLNQYSQFIRDIAKRQDLPLVDLRKAFLEYDLKSNPENKDRGILTTDRVHLNEAGNQFVAEQMQKVLTAGK</sequence>
<dbReference type="Pfam" id="PF13472">
    <property type="entry name" value="Lipase_GDSL_2"/>
    <property type="match status" value="1"/>
</dbReference>
<gene>
    <name evidence="3" type="ORF">GO755_30100</name>
</gene>
<dbReference type="InterPro" id="IPR008265">
    <property type="entry name" value="Lipase_GDSL_AS"/>
</dbReference>
<comment type="caution">
    <text evidence="3">The sequence shown here is derived from an EMBL/GenBank/DDBJ whole genome shotgun (WGS) entry which is preliminary data.</text>
</comment>
<protein>
    <submittedName>
        <fullName evidence="3">G-D-S-L family lipolytic protein</fullName>
    </submittedName>
</protein>
<dbReference type="EMBL" id="WPIN01000015">
    <property type="protein sequence ID" value="MVM34322.1"/>
    <property type="molecule type" value="Genomic_DNA"/>
</dbReference>
<evidence type="ECO:0000256" key="1">
    <source>
        <dbReference type="SAM" id="SignalP"/>
    </source>
</evidence>
<feature type="domain" description="SGNH hydrolase-type esterase" evidence="2">
    <location>
        <begin position="29"/>
        <end position="207"/>
    </location>
</feature>
<dbReference type="PANTHER" id="PTHR30383:SF5">
    <property type="entry name" value="SGNH HYDROLASE-TYPE ESTERASE DOMAIN-CONTAINING PROTEIN"/>
    <property type="match status" value="1"/>
</dbReference>
<dbReference type="Proteomes" id="UP000436006">
    <property type="component" value="Unassembled WGS sequence"/>
</dbReference>
<dbReference type="PANTHER" id="PTHR30383">
    <property type="entry name" value="THIOESTERASE 1/PROTEASE 1/LYSOPHOSPHOLIPASE L1"/>
    <property type="match status" value="1"/>
</dbReference>
<dbReference type="CDD" id="cd01834">
    <property type="entry name" value="SGNH_hydrolase_like_2"/>
    <property type="match status" value="1"/>
</dbReference>
<keyword evidence="1" id="KW-0732">Signal</keyword>
<organism evidence="3 4">
    <name type="scientific">Spirosoma arboris</name>
    <dbReference type="NCBI Taxonomy" id="2682092"/>
    <lineage>
        <taxon>Bacteria</taxon>
        <taxon>Pseudomonadati</taxon>
        <taxon>Bacteroidota</taxon>
        <taxon>Cytophagia</taxon>
        <taxon>Cytophagales</taxon>
        <taxon>Cytophagaceae</taxon>
        <taxon>Spirosoma</taxon>
    </lineage>
</organism>
<evidence type="ECO:0000259" key="2">
    <source>
        <dbReference type="Pfam" id="PF13472"/>
    </source>
</evidence>
<dbReference type="InterPro" id="IPR013830">
    <property type="entry name" value="SGNH_hydro"/>
</dbReference>
<feature type="chain" id="PRO_5029690559" evidence="1">
    <location>
        <begin position="21"/>
        <end position="221"/>
    </location>
</feature>
<evidence type="ECO:0000313" key="4">
    <source>
        <dbReference type="Proteomes" id="UP000436006"/>
    </source>
</evidence>
<proteinExistence type="predicted"/>